<dbReference type="RefSeq" id="XP_010244712.1">
    <property type="nucleotide sequence ID" value="XM_010246410.1"/>
</dbReference>
<evidence type="ECO:0000256" key="1">
    <source>
        <dbReference type="SAM" id="MobiDB-lite"/>
    </source>
</evidence>
<organism evidence="2 3">
    <name type="scientific">Nelumbo nucifera</name>
    <name type="common">Sacred lotus</name>
    <dbReference type="NCBI Taxonomy" id="4432"/>
    <lineage>
        <taxon>Eukaryota</taxon>
        <taxon>Viridiplantae</taxon>
        <taxon>Streptophyta</taxon>
        <taxon>Embryophyta</taxon>
        <taxon>Tracheophyta</taxon>
        <taxon>Spermatophyta</taxon>
        <taxon>Magnoliopsida</taxon>
        <taxon>Proteales</taxon>
        <taxon>Nelumbonaceae</taxon>
        <taxon>Nelumbo</taxon>
    </lineage>
</organism>
<dbReference type="OMA" id="MILEVNI"/>
<dbReference type="PANTHER" id="PTHR33067">
    <property type="entry name" value="RNA-DIRECTED DNA POLYMERASE-RELATED"/>
    <property type="match status" value="1"/>
</dbReference>
<dbReference type="Gene3D" id="2.40.70.10">
    <property type="entry name" value="Acid Proteases"/>
    <property type="match status" value="1"/>
</dbReference>
<feature type="region of interest" description="Disordered" evidence="1">
    <location>
        <begin position="23"/>
        <end position="52"/>
    </location>
</feature>
<dbReference type="eggNOG" id="KOG0017">
    <property type="taxonomic scope" value="Eukaryota"/>
</dbReference>
<dbReference type="AlphaFoldDB" id="A0A1U7ZAD9"/>
<feature type="compositionally biased region" description="Basic and acidic residues" evidence="1">
    <location>
        <begin position="43"/>
        <end position="52"/>
    </location>
</feature>
<dbReference type="OrthoDB" id="778454at2759"/>
<accession>A0A1U7ZAD9</accession>
<reference evidence="3" key="1">
    <citation type="submission" date="2025-08" db="UniProtKB">
        <authorList>
            <consortium name="RefSeq"/>
        </authorList>
    </citation>
    <scope>IDENTIFICATION</scope>
</reference>
<dbReference type="InterPro" id="IPR021109">
    <property type="entry name" value="Peptidase_aspartic_dom_sf"/>
</dbReference>
<proteinExistence type="predicted"/>
<dbReference type="GeneID" id="104588469"/>
<gene>
    <name evidence="3" type="primary">LOC104588469</name>
</gene>
<dbReference type="PANTHER" id="PTHR33067:SF32">
    <property type="entry name" value="ASPARTIC PEPTIDASE DDI1-TYPE DOMAIN-CONTAINING PROTEIN"/>
    <property type="match status" value="1"/>
</dbReference>
<keyword evidence="2" id="KW-1185">Reference proteome</keyword>
<evidence type="ECO:0000313" key="2">
    <source>
        <dbReference type="Proteomes" id="UP000189703"/>
    </source>
</evidence>
<evidence type="ECO:0000313" key="3">
    <source>
        <dbReference type="RefSeq" id="XP_010244712.1"/>
    </source>
</evidence>
<dbReference type="Proteomes" id="UP000189703">
    <property type="component" value="Unplaced"/>
</dbReference>
<protein>
    <submittedName>
        <fullName evidence="3">Uncharacterized protein LOC104588469</fullName>
    </submittedName>
</protein>
<sequence length="263" mass="30114">MVQGSTSDPENIKGVHAITTRSGKVLDGPLPSPPCTNVTTLSRTEDAPSKEPEKEVIIQVPFPQALRSRGKILDNQGEILEHLKEFKINIPLLHVIKQVSFYAKVIKDLCTIKRRHHVNKTAFLTEQLGLGEIKPTPVVLQLADRSIRKPRGIVEDILLQIDKFYYPIDFLVLDTQSLSFENMILEVNIFHVGKQPHDEDECYHTYMIDSFITEEVDERENFESLEYLLCDSDLNSEFLFYPVNDVFNVSSIPNDMQDKKKML</sequence>
<name>A0A1U7ZAD9_NELNU</name>
<dbReference type="KEGG" id="nnu:104588469"/>
<dbReference type="InParanoid" id="A0A1U7ZAD9"/>